<dbReference type="EMBL" id="ABLTIR010000117">
    <property type="protein sequence ID" value="EKZ1928629.1"/>
    <property type="molecule type" value="Genomic_DNA"/>
</dbReference>
<dbReference type="PATRIC" id="fig|40324.61.peg.1126"/>
<reference evidence="6 9" key="2">
    <citation type="submission" date="2016-05" db="EMBL/GenBank/DDBJ databases">
        <authorList>
            <person name="Lavstsen T."/>
            <person name="Jespersen J.S."/>
        </authorList>
    </citation>
    <scope>NUCLEOTIDE SEQUENCE [LARGE SCALE GENOMIC DNA]</scope>
    <source>
        <strain evidence="6 9">SM-5815</strain>
    </source>
</reference>
<dbReference type="Proteomes" id="UP001225498">
    <property type="component" value="Unassembled WGS sequence"/>
</dbReference>
<dbReference type="RefSeq" id="WP_005408439.1">
    <property type="nucleotide sequence ID" value="NZ_AP021908.1"/>
</dbReference>
<dbReference type="GeneID" id="93832246"/>
<feature type="signal peptide" evidence="1">
    <location>
        <begin position="1"/>
        <end position="25"/>
    </location>
</feature>
<evidence type="ECO:0000313" key="6">
    <source>
        <dbReference type="EMBL" id="PZS90597.1"/>
    </source>
</evidence>
<keyword evidence="1" id="KW-0732">Signal</keyword>
<reference evidence="4" key="4">
    <citation type="submission" date="2018-09" db="EMBL/GenBank/DDBJ databases">
        <authorList>
            <person name="Groschel M."/>
            <person name="Kohl T."/>
            <person name="Conchillo-Sole O."/>
            <person name="Mamat U."/>
            <person name="Yero D."/>
            <person name="Niemann S."/>
            <person name="Daura X."/>
            <person name="Gibert I."/>
        </authorList>
    </citation>
    <scope>NUCLEOTIDE SEQUENCE</scope>
    <source>
        <strain evidence="4">OG156</strain>
    </source>
</reference>
<dbReference type="OrthoDB" id="5983686at2"/>
<reference evidence="3 8" key="1">
    <citation type="submission" date="2015-03" db="EMBL/GenBank/DDBJ databases">
        <title>Draft genome of Stenotrophomonas maltophila isolated from urine specimen.</title>
        <authorList>
            <person name="Murugan N."/>
            <person name="Malathi J."/>
            <person name="Umashankar V."/>
            <person name="Madhavan H."/>
        </authorList>
    </citation>
    <scope>NUCLEOTIDE SEQUENCE [LARGE SCALE GENOMIC DNA]</scope>
    <source>
        <strain evidence="3 8">JMNMN1</strain>
    </source>
</reference>
<comment type="caution">
    <text evidence="3">The sequence shown here is derived from an EMBL/GenBank/DDBJ whole genome shotgun (WGS) entry which is preliminary data.</text>
</comment>
<evidence type="ECO:0000256" key="1">
    <source>
        <dbReference type="SAM" id="SignalP"/>
    </source>
</evidence>
<dbReference type="EMBL" id="LXXM01000183">
    <property type="protein sequence ID" value="PZS90597.1"/>
    <property type="molecule type" value="Genomic_DNA"/>
</dbReference>
<gene>
    <name evidence="6" type="ORF">A7X83_10220</name>
    <name evidence="5" type="ORF">B9Y64_02455</name>
    <name evidence="4" type="ORF">D7Y33_20360</name>
    <name evidence="2" type="ORF">REH87_003677</name>
    <name evidence="3" type="ORF">VM57_04875</name>
</gene>
<evidence type="ECO:0000313" key="8">
    <source>
        <dbReference type="Proteomes" id="UP000243478"/>
    </source>
</evidence>
<dbReference type="EMBL" id="NEQV01000001">
    <property type="protein sequence ID" value="PJL33973.1"/>
    <property type="molecule type" value="Genomic_DNA"/>
</dbReference>
<dbReference type="Proteomes" id="UP000243478">
    <property type="component" value="Unassembled WGS sequence"/>
</dbReference>
<dbReference type="EMBL" id="JZRZ01000009">
    <property type="protein sequence ID" value="KKD57551.1"/>
    <property type="molecule type" value="Genomic_DNA"/>
</dbReference>
<reference evidence="4" key="5">
    <citation type="journal article" date="2020" name="Front. Microbiol.">
        <title>Genetic Variants of the DSF Quorum Sensing System in Stenotrophomonas maltophilia Influence Virulence and Resistance Phenotypes Among Genotypically Diverse Clinical Isolates.</title>
        <authorList>
            <person name="Yero D."/>
            <person name="Huedo P."/>
            <person name="Conchillo-Sole O."/>
            <person name="Martinez-Servat S."/>
            <person name="Mamat U."/>
            <person name="Coves X."/>
            <person name="Llanas F."/>
            <person name="Roca I."/>
            <person name="Vila J."/>
            <person name="Schaible U.E."/>
            <person name="Daura X."/>
            <person name="Gibert I."/>
        </authorList>
    </citation>
    <scope>NUCLEOTIDE SEQUENCE</scope>
    <source>
        <strain evidence="4">OG156</strain>
    </source>
</reference>
<evidence type="ECO:0000313" key="5">
    <source>
        <dbReference type="EMBL" id="PJL33973.1"/>
    </source>
</evidence>
<evidence type="ECO:0000313" key="4">
    <source>
        <dbReference type="EMBL" id="MBA0313332.1"/>
    </source>
</evidence>
<evidence type="ECO:0000313" key="7">
    <source>
        <dbReference type="Proteomes" id="UP000230167"/>
    </source>
</evidence>
<dbReference type="Proteomes" id="UP000230167">
    <property type="component" value="Unassembled WGS sequence"/>
</dbReference>
<dbReference type="Proteomes" id="UP000822271">
    <property type="component" value="Unassembled WGS sequence"/>
</dbReference>
<evidence type="ECO:0000313" key="9">
    <source>
        <dbReference type="Proteomes" id="UP000249614"/>
    </source>
</evidence>
<dbReference type="AlphaFoldDB" id="A0A0F5ZP67"/>
<accession>A0A0F5ZP67</accession>
<protein>
    <submittedName>
        <fullName evidence="2">DUF1439 domain-containing protein</fullName>
    </submittedName>
</protein>
<feature type="chain" id="PRO_5014513205" evidence="1">
    <location>
        <begin position="26"/>
        <end position="198"/>
    </location>
</feature>
<dbReference type="Proteomes" id="UP000249614">
    <property type="component" value="Unassembled WGS sequence"/>
</dbReference>
<name>A0A0F5ZP67_STEMA</name>
<dbReference type="EMBL" id="RAUE01000035">
    <property type="protein sequence ID" value="MBA0313332.1"/>
    <property type="molecule type" value="Genomic_DNA"/>
</dbReference>
<sequence length="198" mass="20661">MRLRSLMTRLAASTVLIAAAIGAQAAPSISGRELSVGASDVQQYLDGSFPRTQDALGGLIALTMSHPQLSLPAGERLNLGMDVALATAGGNPAKLGTVKLSSGLRYDAQTQGFHLQQPSVDDFTPANQGGRLDSRTRGLLNAWLSDYAQREPIYKLDPAVAGVLGALQVQSAQVKNGKLVVTFNQNLGNLVPAGVLGK</sequence>
<reference evidence="5 7" key="3">
    <citation type="journal article" date="2017" name="Front. Microbiol.">
        <title>Double-Face Meets the Bacterial World: The Opportunistic Pathogen Stenotrophomonas maltophilia.</title>
        <authorList>
            <person name="Lira F."/>
            <person name="Berg G."/>
            <person name="Martinez J.L."/>
        </authorList>
    </citation>
    <scope>NUCLEOTIDE SEQUENCE [LARGE SCALE GENOMIC DNA]</scope>
    <source>
        <strain evidence="5 7">EA1</strain>
    </source>
</reference>
<organism evidence="3 8">
    <name type="scientific">Stenotrophomonas maltophilia</name>
    <name type="common">Pseudomonas maltophilia</name>
    <name type="synonym">Xanthomonas maltophilia</name>
    <dbReference type="NCBI Taxonomy" id="40324"/>
    <lineage>
        <taxon>Bacteria</taxon>
        <taxon>Pseudomonadati</taxon>
        <taxon>Pseudomonadota</taxon>
        <taxon>Gammaproteobacteria</taxon>
        <taxon>Lysobacterales</taxon>
        <taxon>Lysobacteraceae</taxon>
        <taxon>Stenotrophomonas</taxon>
        <taxon>Stenotrophomonas maltophilia group</taxon>
    </lineage>
</organism>
<reference evidence="2" key="6">
    <citation type="submission" date="2023-08" db="EMBL/GenBank/DDBJ databases">
        <authorList>
            <consortium name="Clinical and Environmental Microbiology Branch: Whole genome sequencing antimicrobial resistance pathogens in the healthcare setting"/>
        </authorList>
    </citation>
    <scope>NUCLEOTIDE SEQUENCE</scope>
    <source>
        <strain evidence="2">2023CJ-00293</strain>
    </source>
</reference>
<evidence type="ECO:0000313" key="2">
    <source>
        <dbReference type="EMBL" id="EKZ1928629.1"/>
    </source>
</evidence>
<proteinExistence type="predicted"/>
<evidence type="ECO:0000313" key="3">
    <source>
        <dbReference type="EMBL" id="KKD57551.1"/>
    </source>
</evidence>
<dbReference type="Gene3D" id="3.15.10.40">
    <property type="entry name" value="Uncharacterised protein PF07273, DUF1439"/>
    <property type="match status" value="1"/>
</dbReference>